<dbReference type="GO" id="GO:0006506">
    <property type="term" value="P:GPI anchor biosynthetic process"/>
    <property type="evidence" value="ECO:0007669"/>
    <property type="project" value="UniProtKB-UniPathway"/>
</dbReference>
<dbReference type="GeneID" id="2913618"/>
<organism evidence="11 12">
    <name type="scientific">Debaryomyces hansenii (strain ATCC 36239 / CBS 767 / BCRC 21394 / JCM 1990 / NBRC 0083 / IGC 2968)</name>
    <name type="common">Yeast</name>
    <name type="synonym">Torulaspora hansenii</name>
    <dbReference type="NCBI Taxonomy" id="284592"/>
    <lineage>
        <taxon>Eukaryota</taxon>
        <taxon>Fungi</taxon>
        <taxon>Dikarya</taxon>
        <taxon>Ascomycota</taxon>
        <taxon>Saccharomycotina</taxon>
        <taxon>Pichiomycetes</taxon>
        <taxon>Debaryomycetaceae</taxon>
        <taxon>Debaryomyces</taxon>
    </lineage>
</organism>
<dbReference type="PANTHER" id="PTHR21072">
    <property type="entry name" value="GPI TRANSAMIDASE COMPONENT PIG-S"/>
    <property type="match status" value="1"/>
</dbReference>
<evidence type="ECO:0000256" key="7">
    <source>
        <dbReference type="ARBA" id="ARBA00022989"/>
    </source>
</evidence>
<keyword evidence="6" id="KW-0256">Endoplasmic reticulum</keyword>
<dbReference type="OrthoDB" id="28748at2759"/>
<keyword evidence="9" id="KW-0325">Glycoprotein</keyword>
<feature type="transmembrane region" description="Helical" evidence="10">
    <location>
        <begin position="478"/>
        <end position="500"/>
    </location>
</feature>
<evidence type="ECO:0000256" key="4">
    <source>
        <dbReference type="ARBA" id="ARBA00022502"/>
    </source>
</evidence>
<dbReference type="STRING" id="284592.Q6BWV6"/>
<evidence type="ECO:0000256" key="10">
    <source>
        <dbReference type="SAM" id="Phobius"/>
    </source>
</evidence>
<dbReference type="Proteomes" id="UP000000599">
    <property type="component" value="Chromosome B"/>
</dbReference>
<evidence type="ECO:0000256" key="3">
    <source>
        <dbReference type="ARBA" id="ARBA00005316"/>
    </source>
</evidence>
<evidence type="ECO:0000313" key="11">
    <source>
        <dbReference type="EMBL" id="CAG85317.2"/>
    </source>
</evidence>
<evidence type="ECO:0000256" key="8">
    <source>
        <dbReference type="ARBA" id="ARBA00023136"/>
    </source>
</evidence>
<dbReference type="eggNOG" id="KOG2459">
    <property type="taxonomic scope" value="Eukaryota"/>
</dbReference>
<dbReference type="HOGENOM" id="CLU_010026_1_0_1"/>
<protein>
    <submittedName>
        <fullName evidence="11">DEHA2B08206p</fullName>
    </submittedName>
</protein>
<feature type="transmembrane region" description="Helical" evidence="10">
    <location>
        <begin position="20"/>
        <end position="40"/>
    </location>
</feature>
<accession>Q6BWV6</accession>
<comment type="similarity">
    <text evidence="3">Belongs to the PIGS family.</text>
</comment>
<name>Q6BWV6_DEBHA</name>
<dbReference type="UniPathway" id="UPA00196"/>
<keyword evidence="8 10" id="KW-0472">Membrane</keyword>
<evidence type="ECO:0000256" key="9">
    <source>
        <dbReference type="ARBA" id="ARBA00023180"/>
    </source>
</evidence>
<evidence type="ECO:0000313" key="12">
    <source>
        <dbReference type="Proteomes" id="UP000000599"/>
    </source>
</evidence>
<evidence type="ECO:0000256" key="2">
    <source>
        <dbReference type="ARBA" id="ARBA00004687"/>
    </source>
</evidence>
<dbReference type="GO" id="GO:0042765">
    <property type="term" value="C:GPI-anchor transamidase complex"/>
    <property type="evidence" value="ECO:0007669"/>
    <property type="project" value="InterPro"/>
</dbReference>
<keyword evidence="7 10" id="KW-1133">Transmembrane helix</keyword>
<proteinExistence type="inferred from homology"/>
<dbReference type="PANTHER" id="PTHR21072:SF13">
    <property type="entry name" value="GPI TRANSAMIDASE COMPONENT PIG-S"/>
    <property type="match status" value="1"/>
</dbReference>
<dbReference type="VEuPathDB" id="FungiDB:DEHA2B08206g"/>
<dbReference type="InterPro" id="IPR019540">
    <property type="entry name" value="PtdIno-glycan_biosynth_class_S"/>
</dbReference>
<dbReference type="OMA" id="AEHKYAV"/>
<dbReference type="GO" id="GO:0016255">
    <property type="term" value="P:attachment of GPI anchor to protein"/>
    <property type="evidence" value="ECO:0007669"/>
    <property type="project" value="InterPro"/>
</dbReference>
<reference evidence="11 12" key="1">
    <citation type="journal article" date="2004" name="Nature">
        <title>Genome evolution in yeasts.</title>
        <authorList>
            <consortium name="Genolevures"/>
            <person name="Dujon B."/>
            <person name="Sherman D."/>
            <person name="Fischer G."/>
            <person name="Durrens P."/>
            <person name="Casaregola S."/>
            <person name="Lafontaine I."/>
            <person name="de Montigny J."/>
            <person name="Marck C."/>
            <person name="Neuveglise C."/>
            <person name="Talla E."/>
            <person name="Goffard N."/>
            <person name="Frangeul L."/>
            <person name="Aigle M."/>
            <person name="Anthouard V."/>
            <person name="Babour A."/>
            <person name="Barbe V."/>
            <person name="Barnay S."/>
            <person name="Blanchin S."/>
            <person name="Beckerich J.M."/>
            <person name="Beyne E."/>
            <person name="Bleykasten C."/>
            <person name="Boisrame A."/>
            <person name="Boyer J."/>
            <person name="Cattolico L."/>
            <person name="Confanioleri F."/>
            <person name="de Daruvar A."/>
            <person name="Despons L."/>
            <person name="Fabre E."/>
            <person name="Fairhead C."/>
            <person name="Ferry-Dumazet H."/>
            <person name="Groppi A."/>
            <person name="Hantraye F."/>
            <person name="Hennequin C."/>
            <person name="Jauniaux N."/>
            <person name="Joyet P."/>
            <person name="Kachouri R."/>
            <person name="Kerrest A."/>
            <person name="Koszul R."/>
            <person name="Lemaire M."/>
            <person name="Lesur I."/>
            <person name="Ma L."/>
            <person name="Muller H."/>
            <person name="Nicaud J.M."/>
            <person name="Nikolski M."/>
            <person name="Oztas S."/>
            <person name="Ozier-Kalogeropoulos O."/>
            <person name="Pellenz S."/>
            <person name="Potier S."/>
            <person name="Richard G.F."/>
            <person name="Straub M.L."/>
            <person name="Suleau A."/>
            <person name="Swennene D."/>
            <person name="Tekaia F."/>
            <person name="Wesolowski-Louvel M."/>
            <person name="Westhof E."/>
            <person name="Wirth B."/>
            <person name="Zeniou-Meyer M."/>
            <person name="Zivanovic I."/>
            <person name="Bolotin-Fukuhara M."/>
            <person name="Thierry A."/>
            <person name="Bouchier C."/>
            <person name="Caudron B."/>
            <person name="Scarpelli C."/>
            <person name="Gaillardin C."/>
            <person name="Weissenbach J."/>
            <person name="Wincker P."/>
            <person name="Souciet J.L."/>
        </authorList>
    </citation>
    <scope>NUCLEOTIDE SEQUENCE [LARGE SCALE GENOMIC DNA]</scope>
    <source>
        <strain evidence="12">ATCC 36239 / CBS 767 / BCRC 21394 / JCM 1990 / NBRC 0083 / IGC 2968</strain>
    </source>
</reference>
<dbReference type="Pfam" id="PF10510">
    <property type="entry name" value="PIG-S"/>
    <property type="match status" value="1"/>
</dbReference>
<evidence type="ECO:0000256" key="5">
    <source>
        <dbReference type="ARBA" id="ARBA00022692"/>
    </source>
</evidence>
<evidence type="ECO:0000256" key="6">
    <source>
        <dbReference type="ARBA" id="ARBA00022824"/>
    </source>
</evidence>
<dbReference type="RefSeq" id="XP_457313.2">
    <property type="nucleotide sequence ID" value="XM_457313.1"/>
</dbReference>
<dbReference type="FunCoup" id="Q6BWV6">
    <property type="interactions" value="800"/>
</dbReference>
<keyword evidence="5 10" id="KW-0812">Transmembrane</keyword>
<comment type="subcellular location">
    <subcellularLocation>
        <location evidence="1">Endoplasmic reticulum membrane</location>
        <topology evidence="1">Multi-pass membrane protein</topology>
    </subcellularLocation>
</comment>
<gene>
    <name evidence="11" type="ordered locus">DEHA2B08206g</name>
</gene>
<dbReference type="InParanoid" id="Q6BWV6"/>
<comment type="pathway">
    <text evidence="2">Glycolipid biosynthesis; glycosylphosphatidylinositol-anchor biosynthesis.</text>
</comment>
<dbReference type="AlphaFoldDB" id="Q6BWV6"/>
<dbReference type="KEGG" id="dha:DEHA2B08206g"/>
<keyword evidence="4" id="KW-0337">GPI-anchor biosynthesis</keyword>
<sequence>MTEKNTDSRNREEISSITVVRRAIVFVTLLFIVFLGVPLWKSTTTIHRAELPADKVKDYSMNLQNQIHYNVPVYLDIPNSLVCFIPQAQELLNKSVYDVYPELQDFWAIELRKIDDNIDAQQDYVVKFEYLPSPDNEEEQDPTESFFISPFSKETRITITDNVVRPKKVDEFLSIILTQYVFKGEIEEMSSIVKGQSHDSRNLVMPYSSKYNIVISLLNENGKPINWEIEKSLELFESIFVKLNHFANFTVTSQIQYYSTLTYPPSYDENKKSFIIPESGLSTFVNFGDWNLITHDINPSINFILYFPEANYDSKPTLIENSKTNSFLIPQWGGVTIFNKDMKKQGSNIDESELLPVMETFASQLFQLLGMPSSPKSPNIKIDSLSRTMTYKNLKQSLENLEALLTLTNSLNEISIPELTRLYVQKSIEYLEESIQELNNGNFYLSMKHSSQSLENSDRAFFEKEMVQQAYFPSEHKLAVFLPLLGPLCSIVSIGTLKAIKDIKTNRNRKVKKE</sequence>
<keyword evidence="12" id="KW-1185">Reference proteome</keyword>
<evidence type="ECO:0000256" key="1">
    <source>
        <dbReference type="ARBA" id="ARBA00004477"/>
    </source>
</evidence>
<dbReference type="EMBL" id="CR382134">
    <property type="protein sequence ID" value="CAG85317.2"/>
    <property type="molecule type" value="Genomic_DNA"/>
</dbReference>